<dbReference type="SUPFAM" id="SSF56719">
    <property type="entry name" value="Type II DNA topoisomerase"/>
    <property type="match status" value="1"/>
</dbReference>
<sequence length="886" mass="100656">MEENDDLNEENNDNLSEGNNVDAEPADALTRVSGMYKDWFLDYASYVILERAVPAIEDGFKPVQRRIMHSLKELDDGRYNKVANVVGHTMQYHPHGDASIADAMVQIGQKDLLIDTQGNWGNILTGDRAAASRYIEARLSKFALEVIFSPKITEWQSSYDGRKKEPVNLPVKFPLLLAQGAEGIAVGLSTKVLSHNFIELIDASIKHLKGQRFKIYPDFPTAGIIDVTNYNDGLRGGKIRVRAKIAQLDKNTLVINEIPYGTNTSSLIDSILKANDKGKIKIKKIEDNTAADVEILIHLPSGISPDRTIDALYAFTACESSISPLGCIIEDNKPLFIGVTEMLKRSTDSTVELLKRELEIQLKELEEQWHFASLERIFIENRIYRDIEEEETWEGVIKAIDKGLAPFTKHLKRAVTEEDITRLTEIRIKRISKFDLDKAQQYLESLQERIAEVKHHLANLIEFAINYFKNLKETYGKDRGRLTEIRIFDDIEATKVAIRNTKLYVNRDEGFVGTSLKKDEYVTDCSDIDDIIVITNEGKMMVSKVDSKIFVGKGIIHVAVFKKKDKRTTYNLVYKDGKGGPTYIKRFNVTSITRDRLYDLTTGKAGSEALYFSANPNGEAEVITVLLRQVGSIKKLKWDIDFSDVLIKGRASKGNIVTKYSVKRIELKEKGVSTLKPRKIWFDDVVRRLNVDGRGELLGEFKGDDLLLVINQKGVVKTFLPVLTSHFDDDMIVLEKWIPEKPISAIYWEGEKERFYVKRFLVESENKEESFISEHPKSYLELVSTDWRPMVEVEFPKPRGKEAKDNESVDIEDFISVKGIKALGNQFITEKVKNINLLDPLPFEQTVPEQPEDIEVVDEESLTSNDENEKLKDGKEPSADDPTLFD</sequence>
<dbReference type="AlphaFoldDB" id="A0A0F9Y8C0"/>
<dbReference type="InterPro" id="IPR013758">
    <property type="entry name" value="Topo_IIA_A/C_ab"/>
</dbReference>
<accession>A0A0F9Y8C0</accession>
<keyword evidence="2" id="KW-0799">Topoisomerase</keyword>
<dbReference type="GO" id="GO:0009330">
    <property type="term" value="C:DNA topoisomerase type II (double strand cut, ATP-hydrolyzing) complex"/>
    <property type="evidence" value="ECO:0007669"/>
    <property type="project" value="TreeGrafter"/>
</dbReference>
<evidence type="ECO:0000259" key="7">
    <source>
        <dbReference type="PROSITE" id="PS52040"/>
    </source>
</evidence>
<evidence type="ECO:0000256" key="1">
    <source>
        <dbReference type="ARBA" id="ARBA00008263"/>
    </source>
</evidence>
<name>A0A0F9Y8C0_9ZZZZ</name>
<feature type="region of interest" description="Disordered" evidence="6">
    <location>
        <begin position="1"/>
        <end position="23"/>
    </location>
</feature>
<evidence type="ECO:0000256" key="3">
    <source>
        <dbReference type="ARBA" id="ARBA00023125"/>
    </source>
</evidence>
<protein>
    <recommendedName>
        <fullName evidence="7">Topo IIA-type catalytic domain-containing protein</fullName>
    </recommendedName>
</protein>
<dbReference type="GO" id="GO:0005524">
    <property type="term" value="F:ATP binding"/>
    <property type="evidence" value="ECO:0007669"/>
    <property type="project" value="InterPro"/>
</dbReference>
<comment type="caution">
    <text evidence="8">The sequence shown here is derived from an EMBL/GenBank/DDBJ whole genome shotgun (WGS) entry which is preliminary data.</text>
</comment>
<reference evidence="8" key="1">
    <citation type="journal article" date="2015" name="Nature">
        <title>Complex archaea that bridge the gap between prokaryotes and eukaryotes.</title>
        <authorList>
            <person name="Spang A."/>
            <person name="Saw J.H."/>
            <person name="Jorgensen S.L."/>
            <person name="Zaremba-Niedzwiedzka K."/>
            <person name="Martijn J."/>
            <person name="Lind A.E."/>
            <person name="van Eijk R."/>
            <person name="Schleper C."/>
            <person name="Guy L."/>
            <person name="Ettema T.J."/>
        </authorList>
    </citation>
    <scope>NUCLEOTIDE SEQUENCE</scope>
</reference>
<dbReference type="GO" id="GO:0005737">
    <property type="term" value="C:cytoplasm"/>
    <property type="evidence" value="ECO:0007669"/>
    <property type="project" value="TreeGrafter"/>
</dbReference>
<keyword evidence="5" id="KW-0175">Coiled coil</keyword>
<dbReference type="PROSITE" id="PS52040">
    <property type="entry name" value="TOPO_IIA"/>
    <property type="match status" value="1"/>
</dbReference>
<dbReference type="InterPro" id="IPR050220">
    <property type="entry name" value="Type_II_DNA_Topoisomerases"/>
</dbReference>
<evidence type="ECO:0000313" key="8">
    <source>
        <dbReference type="EMBL" id="KKO00869.1"/>
    </source>
</evidence>
<proteinExistence type="inferred from homology"/>
<dbReference type="PANTHER" id="PTHR43493">
    <property type="entry name" value="DNA GYRASE/TOPOISOMERASE SUBUNIT A"/>
    <property type="match status" value="1"/>
</dbReference>
<dbReference type="Gene3D" id="1.10.268.10">
    <property type="entry name" value="Topoisomerase, domain 3"/>
    <property type="match status" value="1"/>
</dbReference>
<dbReference type="EMBL" id="LAZR01000038">
    <property type="protein sequence ID" value="KKO00869.1"/>
    <property type="molecule type" value="Genomic_DNA"/>
</dbReference>
<dbReference type="InterPro" id="IPR002205">
    <property type="entry name" value="Topo_IIA_dom_A"/>
</dbReference>
<dbReference type="PANTHER" id="PTHR43493:SF5">
    <property type="entry name" value="DNA GYRASE SUBUNIT A, CHLOROPLASTIC_MITOCHONDRIAL"/>
    <property type="match status" value="1"/>
</dbReference>
<evidence type="ECO:0000256" key="2">
    <source>
        <dbReference type="ARBA" id="ARBA00023029"/>
    </source>
</evidence>
<feature type="compositionally biased region" description="Acidic residues" evidence="6">
    <location>
        <begin position="1"/>
        <end position="12"/>
    </location>
</feature>
<dbReference type="GO" id="GO:0003918">
    <property type="term" value="F:DNA topoisomerase type II (double strand cut, ATP-hydrolyzing) activity"/>
    <property type="evidence" value="ECO:0007669"/>
    <property type="project" value="InterPro"/>
</dbReference>
<feature type="coiled-coil region" evidence="5">
    <location>
        <begin position="436"/>
        <end position="463"/>
    </location>
</feature>
<dbReference type="GO" id="GO:0003677">
    <property type="term" value="F:DNA binding"/>
    <property type="evidence" value="ECO:0007669"/>
    <property type="project" value="UniProtKB-KW"/>
</dbReference>
<keyword evidence="4" id="KW-0413">Isomerase</keyword>
<keyword evidence="3" id="KW-0238">DNA-binding</keyword>
<dbReference type="Gene3D" id="3.90.199.10">
    <property type="entry name" value="Topoisomerase II, domain 5"/>
    <property type="match status" value="1"/>
</dbReference>
<dbReference type="Pfam" id="PF00521">
    <property type="entry name" value="DNA_topoisoIV"/>
    <property type="match status" value="1"/>
</dbReference>
<gene>
    <name evidence="8" type="ORF">LCGC14_0122750</name>
</gene>
<dbReference type="GO" id="GO:0006265">
    <property type="term" value="P:DNA topological change"/>
    <property type="evidence" value="ECO:0007669"/>
    <property type="project" value="InterPro"/>
</dbReference>
<feature type="domain" description="Topo IIA-type catalytic" evidence="7">
    <location>
        <begin position="53"/>
        <end position="496"/>
    </location>
</feature>
<dbReference type="NCBIfam" id="NF007209">
    <property type="entry name" value="PRK09631.1"/>
    <property type="match status" value="1"/>
</dbReference>
<evidence type="ECO:0000256" key="6">
    <source>
        <dbReference type="SAM" id="MobiDB-lite"/>
    </source>
</evidence>
<feature type="compositionally biased region" description="Basic and acidic residues" evidence="6">
    <location>
        <begin position="867"/>
        <end position="878"/>
    </location>
</feature>
<organism evidence="8">
    <name type="scientific">marine sediment metagenome</name>
    <dbReference type="NCBI Taxonomy" id="412755"/>
    <lineage>
        <taxon>unclassified sequences</taxon>
        <taxon>metagenomes</taxon>
        <taxon>ecological metagenomes</taxon>
    </lineage>
</organism>
<dbReference type="InterPro" id="IPR013760">
    <property type="entry name" value="Topo_IIA-like_dom_sf"/>
</dbReference>
<evidence type="ECO:0000256" key="5">
    <source>
        <dbReference type="SAM" id="Coils"/>
    </source>
</evidence>
<dbReference type="NCBIfam" id="NF009397">
    <property type="entry name" value="PRK12758.1"/>
    <property type="match status" value="1"/>
</dbReference>
<dbReference type="InterPro" id="IPR013757">
    <property type="entry name" value="Topo_IIA_A_a_sf"/>
</dbReference>
<feature type="coiled-coil region" evidence="5">
    <location>
        <begin position="348"/>
        <end position="375"/>
    </location>
</feature>
<feature type="compositionally biased region" description="Acidic residues" evidence="6">
    <location>
        <begin position="850"/>
        <end position="861"/>
    </location>
</feature>
<evidence type="ECO:0000256" key="4">
    <source>
        <dbReference type="ARBA" id="ARBA00023235"/>
    </source>
</evidence>
<dbReference type="Gene3D" id="3.30.1360.40">
    <property type="match status" value="1"/>
</dbReference>
<dbReference type="SMART" id="SM00434">
    <property type="entry name" value="TOP4c"/>
    <property type="match status" value="1"/>
</dbReference>
<feature type="region of interest" description="Disordered" evidence="6">
    <location>
        <begin position="846"/>
        <end position="886"/>
    </location>
</feature>
<comment type="similarity">
    <text evidence="1">Belongs to the type II topoisomerase GyrA/ParC subunit family.</text>
</comment>